<accession>A0AAW2X5D1</accession>
<proteinExistence type="predicted"/>
<reference evidence="1" key="1">
    <citation type="submission" date="2020-06" db="EMBL/GenBank/DDBJ databases">
        <authorList>
            <person name="Li T."/>
            <person name="Hu X."/>
            <person name="Zhang T."/>
            <person name="Song X."/>
            <person name="Zhang H."/>
            <person name="Dai N."/>
            <person name="Sheng W."/>
            <person name="Hou X."/>
            <person name="Wei L."/>
        </authorList>
    </citation>
    <scope>NUCLEOTIDE SEQUENCE</scope>
    <source>
        <strain evidence="1">KEN1</strain>
        <tissue evidence="1">Leaf</tissue>
    </source>
</reference>
<dbReference type="AlphaFoldDB" id="A0AAW2X5D1"/>
<dbReference type="EMBL" id="JACGWN010000005">
    <property type="protein sequence ID" value="KAL0448469.1"/>
    <property type="molecule type" value="Genomic_DNA"/>
</dbReference>
<evidence type="ECO:0000313" key="1">
    <source>
        <dbReference type="EMBL" id="KAL0448469.1"/>
    </source>
</evidence>
<gene>
    <name evidence="1" type="ORF">Slati_1403300</name>
</gene>
<sequence length="205" mass="23567">MAWPKLCKLKALEGLGFRQLREYNLALLAKQAWRISLDINSVSYQVLSHKYFPGTTFLEARLGVSPSYTWRSIWAARDILAAGIRWKVGNGRSISTVEHPWLPRPMTFQLLKHPVSLMENSRVSQLITSEHEWNETFIRTELCPEDADCILGIRLRGREVSDELVWHFEPKGCFSVKSAYRIALELKEEGSVSQVEFYLEIKGPS</sequence>
<protein>
    <submittedName>
        <fullName evidence="1">Uncharacterized protein</fullName>
    </submittedName>
</protein>
<comment type="caution">
    <text evidence="1">The sequence shown here is derived from an EMBL/GenBank/DDBJ whole genome shotgun (WGS) entry which is preliminary data.</text>
</comment>
<reference evidence="1" key="2">
    <citation type="journal article" date="2024" name="Plant">
        <title>Genomic evolution and insights into agronomic trait innovations of Sesamum species.</title>
        <authorList>
            <person name="Miao H."/>
            <person name="Wang L."/>
            <person name="Qu L."/>
            <person name="Liu H."/>
            <person name="Sun Y."/>
            <person name="Le M."/>
            <person name="Wang Q."/>
            <person name="Wei S."/>
            <person name="Zheng Y."/>
            <person name="Lin W."/>
            <person name="Duan Y."/>
            <person name="Cao H."/>
            <person name="Xiong S."/>
            <person name="Wang X."/>
            <person name="Wei L."/>
            <person name="Li C."/>
            <person name="Ma Q."/>
            <person name="Ju M."/>
            <person name="Zhao R."/>
            <person name="Li G."/>
            <person name="Mu C."/>
            <person name="Tian Q."/>
            <person name="Mei H."/>
            <person name="Zhang T."/>
            <person name="Gao T."/>
            <person name="Zhang H."/>
        </authorList>
    </citation>
    <scope>NUCLEOTIDE SEQUENCE</scope>
    <source>
        <strain evidence="1">KEN1</strain>
    </source>
</reference>
<organism evidence="1">
    <name type="scientific">Sesamum latifolium</name>
    <dbReference type="NCBI Taxonomy" id="2727402"/>
    <lineage>
        <taxon>Eukaryota</taxon>
        <taxon>Viridiplantae</taxon>
        <taxon>Streptophyta</taxon>
        <taxon>Embryophyta</taxon>
        <taxon>Tracheophyta</taxon>
        <taxon>Spermatophyta</taxon>
        <taxon>Magnoliopsida</taxon>
        <taxon>eudicotyledons</taxon>
        <taxon>Gunneridae</taxon>
        <taxon>Pentapetalae</taxon>
        <taxon>asterids</taxon>
        <taxon>lamiids</taxon>
        <taxon>Lamiales</taxon>
        <taxon>Pedaliaceae</taxon>
        <taxon>Sesamum</taxon>
    </lineage>
</organism>
<name>A0AAW2X5D1_9LAMI</name>